<feature type="region of interest" description="Disordered" evidence="1">
    <location>
        <begin position="117"/>
        <end position="146"/>
    </location>
</feature>
<comment type="caution">
    <text evidence="2">The sequence shown here is derived from an EMBL/GenBank/DDBJ whole genome shotgun (WGS) entry which is preliminary data.</text>
</comment>
<evidence type="ECO:0000313" key="3">
    <source>
        <dbReference type="Proteomes" id="UP000838756"/>
    </source>
</evidence>
<dbReference type="AlphaFoldDB" id="A0A8S4SEI4"/>
<name>A0A8S4SEI4_9NEOP</name>
<protein>
    <submittedName>
        <fullName evidence="2">Jg17723 protein</fullName>
    </submittedName>
</protein>
<evidence type="ECO:0000256" key="1">
    <source>
        <dbReference type="SAM" id="MobiDB-lite"/>
    </source>
</evidence>
<gene>
    <name evidence="2" type="primary">jg17723</name>
    <name evidence="2" type="ORF">PAEG_LOCUS23809</name>
</gene>
<proteinExistence type="predicted"/>
<dbReference type="Proteomes" id="UP000838756">
    <property type="component" value="Unassembled WGS sequence"/>
</dbReference>
<evidence type="ECO:0000313" key="2">
    <source>
        <dbReference type="EMBL" id="CAH2260950.1"/>
    </source>
</evidence>
<accession>A0A8S4SEI4</accession>
<keyword evidence="3" id="KW-1185">Reference proteome</keyword>
<dbReference type="EMBL" id="CAKXAJ010026177">
    <property type="protein sequence ID" value="CAH2260950.1"/>
    <property type="molecule type" value="Genomic_DNA"/>
</dbReference>
<sequence>MSYNEIRNKKNNPISGFKHLNLDTTNVVTVPRSRGSRRGSLEQQQFSKNYYTEYSKEHDEYEEADVGALFRAGRRRSRPPPHRVGTGLAIISANRQRPTVTAGDTLLNVRTRSLGPERSAPFLAAQHDHSRPPQRGYKHCGPSTPH</sequence>
<organism evidence="2 3">
    <name type="scientific">Pararge aegeria aegeria</name>
    <dbReference type="NCBI Taxonomy" id="348720"/>
    <lineage>
        <taxon>Eukaryota</taxon>
        <taxon>Metazoa</taxon>
        <taxon>Ecdysozoa</taxon>
        <taxon>Arthropoda</taxon>
        <taxon>Hexapoda</taxon>
        <taxon>Insecta</taxon>
        <taxon>Pterygota</taxon>
        <taxon>Neoptera</taxon>
        <taxon>Endopterygota</taxon>
        <taxon>Lepidoptera</taxon>
        <taxon>Glossata</taxon>
        <taxon>Ditrysia</taxon>
        <taxon>Papilionoidea</taxon>
        <taxon>Nymphalidae</taxon>
        <taxon>Satyrinae</taxon>
        <taxon>Satyrini</taxon>
        <taxon>Parargina</taxon>
        <taxon>Pararge</taxon>
    </lineage>
</organism>
<reference evidence="2" key="1">
    <citation type="submission" date="2022-03" db="EMBL/GenBank/DDBJ databases">
        <authorList>
            <person name="Lindestad O."/>
        </authorList>
    </citation>
    <scope>NUCLEOTIDE SEQUENCE</scope>
</reference>